<keyword evidence="4" id="KW-1185">Reference proteome</keyword>
<dbReference type="AlphaFoldDB" id="A0A7S4E720"/>
<protein>
    <recommendedName>
        <fullName evidence="5">GDP-fucose protein O-fucosyltransferase 1</fullName>
    </recommendedName>
</protein>
<dbReference type="EMBL" id="HBIW01010553">
    <property type="protein sequence ID" value="CAE0693566.1"/>
    <property type="molecule type" value="Transcribed_RNA"/>
</dbReference>
<reference evidence="2" key="1">
    <citation type="submission" date="2021-01" db="EMBL/GenBank/DDBJ databases">
        <authorList>
            <person name="Corre E."/>
            <person name="Pelletier E."/>
            <person name="Niang G."/>
            <person name="Scheremetjew M."/>
            <person name="Finn R."/>
            <person name="Kale V."/>
            <person name="Holt S."/>
            <person name="Cochrane G."/>
            <person name="Meng A."/>
            <person name="Brown T."/>
            <person name="Cohen L."/>
        </authorList>
    </citation>
    <scope>NUCLEOTIDE SEQUENCE</scope>
    <source>
        <strain evidence="2">CCMP1756</strain>
    </source>
</reference>
<keyword evidence="1" id="KW-0732">Signal</keyword>
<proteinExistence type="predicted"/>
<sequence length="423" mass="47087">MQLSLALLLAGTARAAKTMVGGEAVNNAHLALLKQRFLAGMDRSGGVWGPALSDWSTAQRRERKENGKFLIAFADDYGLGNRINIVTSTLALAMATGRSLIVLWPHTDCRHTNHGDCDPTSINDLFVENETRAQWGVGSHAHAAITRCRDDIKRHAKPLKRWAIGEEDDRKTADHLRTHKLGPDWRKEDPYLCTYGFFYWGWALTCNKNLRRAWGLDPKAGNPWAEFGGLMSWLLGDARASIVSRVHKALGDKNIKCDVGMHLRRADNLPGDGKQQTENLKYKVHLEQALNGIPHPNVYIAADHESKKTKWMLMHHLEERPDTHILSVGQRGRVADRGSRSGLLDALAENFILSSCDTLLPRGTGASTFHDVAVARAAFQQKWNESRAAAFAFRRKDRPARPLISPALCADLDEQRNASNSTS</sequence>
<dbReference type="OrthoDB" id="2012888at2759"/>
<evidence type="ECO:0000313" key="2">
    <source>
        <dbReference type="EMBL" id="CAE0693566.1"/>
    </source>
</evidence>
<feature type="chain" id="PRO_5036212353" description="GDP-fucose protein O-fucosyltransferase 1" evidence="1">
    <location>
        <begin position="16"/>
        <end position="423"/>
    </location>
</feature>
<organism evidence="2">
    <name type="scientific">Pelagomonas calceolata</name>
    <dbReference type="NCBI Taxonomy" id="35677"/>
    <lineage>
        <taxon>Eukaryota</taxon>
        <taxon>Sar</taxon>
        <taxon>Stramenopiles</taxon>
        <taxon>Ochrophyta</taxon>
        <taxon>Pelagophyceae</taxon>
        <taxon>Pelagomonadales</taxon>
        <taxon>Pelagomonadaceae</taxon>
        <taxon>Pelagomonas</taxon>
    </lineage>
</organism>
<evidence type="ECO:0000256" key="1">
    <source>
        <dbReference type="SAM" id="SignalP"/>
    </source>
</evidence>
<accession>A0A7S4E720</accession>
<reference evidence="3" key="2">
    <citation type="submission" date="2021-11" db="EMBL/GenBank/DDBJ databases">
        <authorList>
            <consortium name="Genoscope - CEA"/>
            <person name="William W."/>
        </authorList>
    </citation>
    <scope>NUCLEOTIDE SEQUENCE</scope>
</reference>
<dbReference type="EMBL" id="CAKKNE010000001">
    <property type="protein sequence ID" value="CAH0364221.1"/>
    <property type="molecule type" value="Genomic_DNA"/>
</dbReference>
<evidence type="ECO:0000313" key="4">
    <source>
        <dbReference type="Proteomes" id="UP000789595"/>
    </source>
</evidence>
<evidence type="ECO:0008006" key="5">
    <source>
        <dbReference type="Google" id="ProtNLM"/>
    </source>
</evidence>
<gene>
    <name evidence="2" type="ORF">PCAL00307_LOCUS9002</name>
    <name evidence="3" type="ORF">PECAL_1P05750</name>
</gene>
<feature type="signal peptide" evidence="1">
    <location>
        <begin position="1"/>
        <end position="15"/>
    </location>
</feature>
<evidence type="ECO:0000313" key="3">
    <source>
        <dbReference type="EMBL" id="CAH0364221.1"/>
    </source>
</evidence>
<name>A0A7S4E720_9STRA</name>
<dbReference type="Proteomes" id="UP000789595">
    <property type="component" value="Unassembled WGS sequence"/>
</dbReference>